<feature type="signal peptide" evidence="2">
    <location>
        <begin position="1"/>
        <end position="21"/>
    </location>
</feature>
<evidence type="ECO:0008006" key="5">
    <source>
        <dbReference type="Google" id="ProtNLM"/>
    </source>
</evidence>
<name>A0A3M0KKZ8_HIRRU</name>
<feature type="chain" id="PRO_5018261543" description="Secreted protein" evidence="2">
    <location>
        <begin position="22"/>
        <end position="99"/>
    </location>
</feature>
<gene>
    <name evidence="3" type="ORF">DUI87_08855</name>
</gene>
<dbReference type="AlphaFoldDB" id="A0A3M0KKZ8"/>
<keyword evidence="2" id="KW-0732">Signal</keyword>
<evidence type="ECO:0000256" key="2">
    <source>
        <dbReference type="SAM" id="SignalP"/>
    </source>
</evidence>
<keyword evidence="4" id="KW-1185">Reference proteome</keyword>
<evidence type="ECO:0000313" key="4">
    <source>
        <dbReference type="Proteomes" id="UP000269221"/>
    </source>
</evidence>
<proteinExistence type="predicted"/>
<dbReference type="Proteomes" id="UP000269221">
    <property type="component" value="Unassembled WGS sequence"/>
</dbReference>
<comment type="caution">
    <text evidence="3">The sequence shown here is derived from an EMBL/GenBank/DDBJ whole genome shotgun (WGS) entry which is preliminary data.</text>
</comment>
<dbReference type="EMBL" id="QRBI01000105">
    <property type="protein sequence ID" value="RMC13773.1"/>
    <property type="molecule type" value="Genomic_DNA"/>
</dbReference>
<organism evidence="3 4">
    <name type="scientific">Hirundo rustica rustica</name>
    <dbReference type="NCBI Taxonomy" id="333673"/>
    <lineage>
        <taxon>Eukaryota</taxon>
        <taxon>Metazoa</taxon>
        <taxon>Chordata</taxon>
        <taxon>Craniata</taxon>
        <taxon>Vertebrata</taxon>
        <taxon>Euteleostomi</taxon>
        <taxon>Archelosauria</taxon>
        <taxon>Archosauria</taxon>
        <taxon>Dinosauria</taxon>
        <taxon>Saurischia</taxon>
        <taxon>Theropoda</taxon>
        <taxon>Coelurosauria</taxon>
        <taxon>Aves</taxon>
        <taxon>Neognathae</taxon>
        <taxon>Neoaves</taxon>
        <taxon>Telluraves</taxon>
        <taxon>Australaves</taxon>
        <taxon>Passeriformes</taxon>
        <taxon>Sylvioidea</taxon>
        <taxon>Hirundinidae</taxon>
        <taxon>Hirundo</taxon>
    </lineage>
</organism>
<feature type="region of interest" description="Disordered" evidence="1">
    <location>
        <begin position="79"/>
        <end position="99"/>
    </location>
</feature>
<protein>
    <recommendedName>
        <fullName evidence="5">Secreted protein</fullName>
    </recommendedName>
</protein>
<accession>A0A3M0KKZ8</accession>
<sequence>MRSMLDAVLICWNLYLSTASATDTIGGFTANVWTVMPYRDTRGSPKRLEIGMRTDVERKNGEEGGMNWEERSHTSLVEQKLGYQEIKGDQNRHKKRVGV</sequence>
<evidence type="ECO:0000313" key="3">
    <source>
        <dbReference type="EMBL" id="RMC13773.1"/>
    </source>
</evidence>
<reference evidence="3 4" key="1">
    <citation type="submission" date="2018-07" db="EMBL/GenBank/DDBJ databases">
        <title>A high quality draft genome assembly of the barn swallow (H. rustica rustica).</title>
        <authorList>
            <person name="Formenti G."/>
            <person name="Chiara M."/>
            <person name="Poveda L."/>
            <person name="Francoijs K.-J."/>
            <person name="Bonisoli-Alquati A."/>
            <person name="Canova L."/>
            <person name="Gianfranceschi L."/>
            <person name="Horner D.S."/>
            <person name="Saino N."/>
        </authorList>
    </citation>
    <scope>NUCLEOTIDE SEQUENCE [LARGE SCALE GENOMIC DNA]</scope>
    <source>
        <strain evidence="3">Chelidonia</strain>
        <tissue evidence="3">Blood</tissue>
    </source>
</reference>
<evidence type="ECO:0000256" key="1">
    <source>
        <dbReference type="SAM" id="MobiDB-lite"/>
    </source>
</evidence>